<dbReference type="PROSITE" id="PS51257">
    <property type="entry name" value="PROKAR_LIPOPROTEIN"/>
    <property type="match status" value="1"/>
</dbReference>
<feature type="chain" id="PRO_5012522144" evidence="1">
    <location>
        <begin position="23"/>
        <end position="517"/>
    </location>
</feature>
<feature type="signal peptide" evidence="1">
    <location>
        <begin position="1"/>
        <end position="22"/>
    </location>
</feature>
<gene>
    <name evidence="2" type="ORF">SAMN05444274_103226</name>
</gene>
<evidence type="ECO:0000313" key="3">
    <source>
        <dbReference type="Proteomes" id="UP000184164"/>
    </source>
</evidence>
<proteinExistence type="predicted"/>
<organism evidence="2 3">
    <name type="scientific">Mariniphaga anaerophila</name>
    <dbReference type="NCBI Taxonomy" id="1484053"/>
    <lineage>
        <taxon>Bacteria</taxon>
        <taxon>Pseudomonadati</taxon>
        <taxon>Bacteroidota</taxon>
        <taxon>Bacteroidia</taxon>
        <taxon>Marinilabiliales</taxon>
        <taxon>Prolixibacteraceae</taxon>
        <taxon>Mariniphaga</taxon>
    </lineage>
</organism>
<keyword evidence="3" id="KW-1185">Reference proteome</keyword>
<dbReference type="EMBL" id="FQUM01000003">
    <property type="protein sequence ID" value="SHF00613.1"/>
    <property type="molecule type" value="Genomic_DNA"/>
</dbReference>
<evidence type="ECO:0000256" key="1">
    <source>
        <dbReference type="SAM" id="SignalP"/>
    </source>
</evidence>
<dbReference type="Proteomes" id="UP000184164">
    <property type="component" value="Unassembled WGS sequence"/>
</dbReference>
<dbReference type="OrthoDB" id="1023562at2"/>
<dbReference type="AlphaFoldDB" id="A0A1M4Y4W5"/>
<dbReference type="STRING" id="1484053.SAMN05444274_103226"/>
<accession>A0A1M4Y4W5</accession>
<dbReference type="RefSeq" id="WP_073000274.1">
    <property type="nucleotide sequence ID" value="NZ_FQUM01000003.1"/>
</dbReference>
<reference evidence="2 3" key="1">
    <citation type="submission" date="2016-11" db="EMBL/GenBank/DDBJ databases">
        <authorList>
            <person name="Jaros S."/>
            <person name="Januszkiewicz K."/>
            <person name="Wedrychowicz H."/>
        </authorList>
    </citation>
    <scope>NUCLEOTIDE SEQUENCE [LARGE SCALE GENOMIC DNA]</scope>
    <source>
        <strain evidence="2 3">DSM 26910</strain>
    </source>
</reference>
<evidence type="ECO:0000313" key="2">
    <source>
        <dbReference type="EMBL" id="SHF00613.1"/>
    </source>
</evidence>
<name>A0A1M4Y4W5_9BACT</name>
<keyword evidence="1" id="KW-0732">Signal</keyword>
<protein>
    <submittedName>
        <fullName evidence="2">Uncharacterized protein</fullName>
    </submittedName>
</protein>
<sequence>MTKIINSLLVFLLCLGFVSCQEDEEVIDPSASVPVIKFAFDELQADMNKVDNLPVVAVVQSEAGLVQVDMKILTKDETIEYKTVNEFFNEKTYNLAEKLNYSEDYLAFIVSATDKLERVTIDTLGLSVTGVVGVPEIKFEPEEIVYDELIGGPMPETHFTVLSDAGLKSLEMYLVTEEAQVPYGFPIDFSNDEKEYSFTEQVLYKEGDKGFKVKVTDVYGQTKIETMPVKYLTPAPPVVTLETEMIIADKDEVKAIGMQIKSQRGIKDIKIYRIEDGEEVLVNTIERDDSPASMKIAPEVTLTDATSGLKIVVTDVVDKSTEVFVETIVNMLYVPEIFIGSHPLANIAHDNYPGVFAMLSLKDMKTYSVDYALESSANASNVDLKFYCFGGSAVPRLYSIDGGSGTKSNEFKGSDGKSVMDMDVQNATRLLKLPGFDFDNATSASITRDIKASNITSTNVNPFEIGDVIAFKTAESSSVGGGRIGIIKILAITPPRELSSNNPTVRVATVSIKFPKE</sequence>